<dbReference type="EMBL" id="JABFCT010000009">
    <property type="protein sequence ID" value="KAF5872988.1"/>
    <property type="molecule type" value="Genomic_DNA"/>
</dbReference>
<proteinExistence type="predicted"/>
<dbReference type="GeneID" id="59262320"/>
<dbReference type="RefSeq" id="XP_037191934.1">
    <property type="nucleotide sequence ID" value="XM_037338628.1"/>
</dbReference>
<organism evidence="1 2">
    <name type="scientific">Botrytis fragariae</name>
    <dbReference type="NCBI Taxonomy" id="1964551"/>
    <lineage>
        <taxon>Eukaryota</taxon>
        <taxon>Fungi</taxon>
        <taxon>Dikarya</taxon>
        <taxon>Ascomycota</taxon>
        <taxon>Pezizomycotina</taxon>
        <taxon>Leotiomycetes</taxon>
        <taxon>Helotiales</taxon>
        <taxon>Sclerotiniaceae</taxon>
        <taxon>Botrytis</taxon>
    </lineage>
</organism>
<comment type="caution">
    <text evidence="1">The sequence shown here is derived from an EMBL/GenBank/DDBJ whole genome shotgun (WGS) entry which is preliminary data.</text>
</comment>
<name>A0A8H6EI17_9HELO</name>
<dbReference type="AlphaFoldDB" id="A0A8H6EI17"/>
<sequence length="41" mass="4503">MEDVTTLCVSWFLSVLLGLVSRGCDFVKFGIAENLEIVGKL</sequence>
<gene>
    <name evidence="1" type="ORF">Bfra_008265</name>
</gene>
<dbReference type="Proteomes" id="UP000531561">
    <property type="component" value="Unassembled WGS sequence"/>
</dbReference>
<evidence type="ECO:0000313" key="1">
    <source>
        <dbReference type="EMBL" id="KAF5872988.1"/>
    </source>
</evidence>
<keyword evidence="2" id="KW-1185">Reference proteome</keyword>
<reference evidence="1 2" key="1">
    <citation type="journal article" date="2020" name="Phytopathology">
        <title>A high-quality genome resource of Botrytis fragariae, a new and rapidly spreading fungal pathogen causing strawberry gray mold in the U.S.A.</title>
        <authorList>
            <person name="Wu Y."/>
            <person name="Saski C.A."/>
            <person name="Schnabel G."/>
            <person name="Xiao S."/>
            <person name="Hu M."/>
        </authorList>
    </citation>
    <scope>NUCLEOTIDE SEQUENCE [LARGE SCALE GENOMIC DNA]</scope>
    <source>
        <strain evidence="1 2">BVB16</strain>
    </source>
</reference>
<accession>A0A8H6EI17</accession>
<protein>
    <submittedName>
        <fullName evidence="1">Uncharacterized protein</fullName>
    </submittedName>
</protein>
<evidence type="ECO:0000313" key="2">
    <source>
        <dbReference type="Proteomes" id="UP000531561"/>
    </source>
</evidence>